<dbReference type="AlphaFoldDB" id="A0A1H2HSN2"/>
<name>A0A1H2HSN2_9PROT</name>
<proteinExistence type="predicted"/>
<organism evidence="2 3">
    <name type="scientific">Nitrosomonas ureae</name>
    <dbReference type="NCBI Taxonomy" id="44577"/>
    <lineage>
        <taxon>Bacteria</taxon>
        <taxon>Pseudomonadati</taxon>
        <taxon>Pseudomonadota</taxon>
        <taxon>Betaproteobacteria</taxon>
        <taxon>Nitrosomonadales</taxon>
        <taxon>Nitrosomonadaceae</taxon>
        <taxon>Nitrosomonas</taxon>
    </lineage>
</organism>
<dbReference type="Pfam" id="PF01695">
    <property type="entry name" value="IstB_IS21"/>
    <property type="match status" value="1"/>
</dbReference>
<sequence length="133" mass="15048">MSEALPLMLKELRLPTFGQYYQDYQDRASEHAWSYSQYLAALCEREIAQRFQSRISSWTREAKLPRGKSFATLALNDLPQAVQKKIIALRDNTQWAHQADNILLIGPSGVGKSHIAAALGLHLIEQGEVVKRN</sequence>
<dbReference type="CDD" id="cd00009">
    <property type="entry name" value="AAA"/>
    <property type="match status" value="1"/>
</dbReference>
<feature type="domain" description="IstB-like ATP-binding" evidence="1">
    <location>
        <begin position="9"/>
        <end position="130"/>
    </location>
</feature>
<dbReference type="Proteomes" id="UP000182882">
    <property type="component" value="Unassembled WGS sequence"/>
</dbReference>
<dbReference type="Gene3D" id="3.40.50.300">
    <property type="entry name" value="P-loop containing nucleotide triphosphate hydrolases"/>
    <property type="match status" value="1"/>
</dbReference>
<accession>A0A1H2HSN2</accession>
<dbReference type="GO" id="GO:0005524">
    <property type="term" value="F:ATP binding"/>
    <property type="evidence" value="ECO:0007669"/>
    <property type="project" value="InterPro"/>
</dbReference>
<dbReference type="RefSeq" id="WP_074702291.1">
    <property type="nucleotide sequence ID" value="NZ_FNLN01000063.1"/>
</dbReference>
<protein>
    <submittedName>
        <fullName evidence="2">IstB-like ATP binding protein</fullName>
    </submittedName>
</protein>
<dbReference type="InterPro" id="IPR027417">
    <property type="entry name" value="P-loop_NTPase"/>
</dbReference>
<gene>
    <name evidence="2" type="ORF">SAMN05216406_1633</name>
</gene>
<evidence type="ECO:0000313" key="3">
    <source>
        <dbReference type="Proteomes" id="UP000182882"/>
    </source>
</evidence>
<dbReference type="EMBL" id="FNLN01000063">
    <property type="protein sequence ID" value="SDU34815.1"/>
    <property type="molecule type" value="Genomic_DNA"/>
</dbReference>
<keyword evidence="3" id="KW-1185">Reference proteome</keyword>
<dbReference type="SUPFAM" id="SSF52540">
    <property type="entry name" value="P-loop containing nucleoside triphosphate hydrolases"/>
    <property type="match status" value="1"/>
</dbReference>
<reference evidence="3" key="1">
    <citation type="submission" date="2016-10" db="EMBL/GenBank/DDBJ databases">
        <authorList>
            <person name="Varghese N."/>
            <person name="Submissions S."/>
        </authorList>
    </citation>
    <scope>NUCLEOTIDE SEQUENCE [LARGE SCALE GENOMIC DNA]</scope>
    <source>
        <strain evidence="3">Nm10</strain>
    </source>
</reference>
<dbReference type="InterPro" id="IPR002611">
    <property type="entry name" value="IstB_ATP-bd"/>
</dbReference>
<evidence type="ECO:0000313" key="2">
    <source>
        <dbReference type="EMBL" id="SDU34815.1"/>
    </source>
</evidence>
<evidence type="ECO:0000259" key="1">
    <source>
        <dbReference type="Pfam" id="PF01695"/>
    </source>
</evidence>